<protein>
    <submittedName>
        <fullName evidence="1">(apollo) hypothetical protein</fullName>
    </submittedName>
</protein>
<dbReference type="AlphaFoldDB" id="A0A8S3W614"/>
<comment type="caution">
    <text evidence="1">The sequence shown here is derived from an EMBL/GenBank/DDBJ whole genome shotgun (WGS) entry which is preliminary data.</text>
</comment>
<organism evidence="1 2">
    <name type="scientific">Parnassius apollo</name>
    <name type="common">Apollo butterfly</name>
    <name type="synonym">Papilio apollo</name>
    <dbReference type="NCBI Taxonomy" id="110799"/>
    <lineage>
        <taxon>Eukaryota</taxon>
        <taxon>Metazoa</taxon>
        <taxon>Ecdysozoa</taxon>
        <taxon>Arthropoda</taxon>
        <taxon>Hexapoda</taxon>
        <taxon>Insecta</taxon>
        <taxon>Pterygota</taxon>
        <taxon>Neoptera</taxon>
        <taxon>Endopterygota</taxon>
        <taxon>Lepidoptera</taxon>
        <taxon>Glossata</taxon>
        <taxon>Ditrysia</taxon>
        <taxon>Papilionoidea</taxon>
        <taxon>Papilionidae</taxon>
        <taxon>Parnassiinae</taxon>
        <taxon>Parnassini</taxon>
        <taxon>Parnassius</taxon>
        <taxon>Parnassius</taxon>
    </lineage>
</organism>
<proteinExistence type="predicted"/>
<evidence type="ECO:0000313" key="1">
    <source>
        <dbReference type="EMBL" id="CAG4943221.1"/>
    </source>
</evidence>
<dbReference type="Proteomes" id="UP000691718">
    <property type="component" value="Unassembled WGS sequence"/>
</dbReference>
<dbReference type="EMBL" id="CAJQZP010000178">
    <property type="protein sequence ID" value="CAG4943221.1"/>
    <property type="molecule type" value="Genomic_DNA"/>
</dbReference>
<name>A0A8S3W614_PARAO</name>
<keyword evidence="2" id="KW-1185">Reference proteome</keyword>
<sequence length="69" mass="7766">MRLQEDDLLGEDEEIGDDNGHAVECIREPHSDDKDAVYIWSDHDTDSESSETEVQDTNLDNVPSTCLIC</sequence>
<accession>A0A8S3W614</accession>
<evidence type="ECO:0000313" key="2">
    <source>
        <dbReference type="Proteomes" id="UP000691718"/>
    </source>
</evidence>
<reference evidence="1" key="1">
    <citation type="submission" date="2021-04" db="EMBL/GenBank/DDBJ databases">
        <authorList>
            <person name="Tunstrom K."/>
        </authorList>
    </citation>
    <scope>NUCLEOTIDE SEQUENCE</scope>
</reference>
<gene>
    <name evidence="1" type="ORF">PAPOLLO_LOCUS2603</name>
</gene>